<dbReference type="Proteomes" id="UP000018211">
    <property type="component" value="Unassembled WGS sequence"/>
</dbReference>
<name>A0AAV2VPW6_9VIBR</name>
<dbReference type="AlphaFoldDB" id="A0AAV2VPW6"/>
<dbReference type="RefSeq" id="WP_022611774.1">
    <property type="nucleotide sequence ID" value="NZ_LK391965.1"/>
</dbReference>
<accession>A0AAV2VPW6</accession>
<reference evidence="1 2" key="1">
    <citation type="journal article" date="2013" name="ISME J.">
        <title>Comparative genomics of pathogenic lineages of Vibrio nigripulchritudo identifies virulence-associated traits.</title>
        <authorList>
            <person name="Goudenege D."/>
            <person name="Labreuche Y."/>
            <person name="Krin E."/>
            <person name="Ansquer D."/>
            <person name="Mangenot S."/>
            <person name="Calteau A."/>
            <person name="Medigue C."/>
            <person name="Mazel D."/>
            <person name="Polz M.F."/>
            <person name="Le Roux F."/>
        </authorList>
    </citation>
    <scope>NUCLEOTIDE SEQUENCE [LARGE SCALE GENOMIC DNA]</scope>
    <source>
        <strain evidence="1 2">SOn1</strain>
    </source>
</reference>
<evidence type="ECO:0000313" key="1">
    <source>
        <dbReference type="EMBL" id="CCO46716.1"/>
    </source>
</evidence>
<dbReference type="EMBL" id="CAOF01000095">
    <property type="protein sequence ID" value="CCO46716.1"/>
    <property type="molecule type" value="Genomic_DNA"/>
</dbReference>
<evidence type="ECO:0000313" key="2">
    <source>
        <dbReference type="Proteomes" id="UP000018211"/>
    </source>
</evidence>
<organism evidence="1 2">
    <name type="scientific">Vibrio nigripulchritudo SOn1</name>
    <dbReference type="NCBI Taxonomy" id="1238450"/>
    <lineage>
        <taxon>Bacteria</taxon>
        <taxon>Pseudomonadati</taxon>
        <taxon>Pseudomonadota</taxon>
        <taxon>Gammaproteobacteria</taxon>
        <taxon>Vibrionales</taxon>
        <taxon>Vibrionaceae</taxon>
        <taxon>Vibrio</taxon>
    </lineage>
</organism>
<comment type="caution">
    <text evidence="1">The sequence shown here is derived from an EMBL/GenBank/DDBJ whole genome shotgun (WGS) entry which is preliminary data.</text>
</comment>
<gene>
    <name evidence="1" type="ORF">VIBNISOn1_1840099</name>
</gene>
<protein>
    <submittedName>
        <fullName evidence="1">Uncharacterized protein</fullName>
    </submittedName>
</protein>
<proteinExistence type="predicted"/>
<sequence>MNWKTEKHFSRPLNAGVELVEYRCDCLKGFYRVTLEEPRIEVHDQIPHKCNVCGKLAYFVTPYPVVSVNGKRFVHWDTIRCIPKGK</sequence>